<dbReference type="InterPro" id="IPR050463">
    <property type="entry name" value="Gfo/Idh/MocA_oxidrdct_glycsds"/>
</dbReference>
<accession>A0A917TUD2</accession>
<dbReference type="GO" id="GO:0000166">
    <property type="term" value="F:nucleotide binding"/>
    <property type="evidence" value="ECO:0007669"/>
    <property type="project" value="InterPro"/>
</dbReference>
<dbReference type="PANTHER" id="PTHR43818">
    <property type="entry name" value="BCDNA.GH03377"/>
    <property type="match status" value="1"/>
</dbReference>
<dbReference type="Pfam" id="PF01408">
    <property type="entry name" value="GFO_IDH_MocA"/>
    <property type="match status" value="1"/>
</dbReference>
<evidence type="ECO:0000313" key="5">
    <source>
        <dbReference type="Proteomes" id="UP000642070"/>
    </source>
</evidence>
<feature type="domain" description="Gfo/Idh/MocA-like oxidoreductase N-terminal" evidence="2">
    <location>
        <begin position="3"/>
        <end position="118"/>
    </location>
</feature>
<comment type="caution">
    <text evidence="4">The sequence shown here is derived from an EMBL/GenBank/DDBJ whole genome shotgun (WGS) entry which is preliminary data.</text>
</comment>
<dbReference type="RefSeq" id="WP_190251557.1">
    <property type="nucleotide sequence ID" value="NZ_BMPI01000019.1"/>
</dbReference>
<dbReference type="GO" id="GO:0016491">
    <property type="term" value="F:oxidoreductase activity"/>
    <property type="evidence" value="ECO:0007669"/>
    <property type="project" value="UniProtKB-KW"/>
</dbReference>
<evidence type="ECO:0000259" key="2">
    <source>
        <dbReference type="Pfam" id="PF01408"/>
    </source>
</evidence>
<reference evidence="4" key="1">
    <citation type="journal article" date="2014" name="Int. J. Syst. Evol. Microbiol.">
        <title>Complete genome sequence of Corynebacterium casei LMG S-19264T (=DSM 44701T), isolated from a smear-ripened cheese.</title>
        <authorList>
            <consortium name="US DOE Joint Genome Institute (JGI-PGF)"/>
            <person name="Walter F."/>
            <person name="Albersmeier A."/>
            <person name="Kalinowski J."/>
            <person name="Ruckert C."/>
        </authorList>
    </citation>
    <scope>NUCLEOTIDE SEQUENCE</scope>
    <source>
        <strain evidence="4">JCM 19831</strain>
    </source>
</reference>
<evidence type="ECO:0000313" key="4">
    <source>
        <dbReference type="EMBL" id="GGM35889.1"/>
    </source>
</evidence>
<dbReference type="Proteomes" id="UP000642070">
    <property type="component" value="Unassembled WGS sequence"/>
</dbReference>
<protein>
    <submittedName>
        <fullName evidence="4">Oxidoreductase</fullName>
    </submittedName>
</protein>
<dbReference type="AlphaFoldDB" id="A0A917TUD2"/>
<keyword evidence="1" id="KW-0560">Oxidoreductase</keyword>
<reference evidence="4" key="2">
    <citation type="submission" date="2020-09" db="EMBL/GenBank/DDBJ databases">
        <authorList>
            <person name="Sun Q."/>
            <person name="Ohkuma M."/>
        </authorList>
    </citation>
    <scope>NUCLEOTIDE SEQUENCE</scope>
    <source>
        <strain evidence="4">JCM 19831</strain>
    </source>
</reference>
<evidence type="ECO:0000256" key="1">
    <source>
        <dbReference type="ARBA" id="ARBA00023002"/>
    </source>
</evidence>
<dbReference type="EMBL" id="BMPI01000019">
    <property type="protein sequence ID" value="GGM35889.1"/>
    <property type="molecule type" value="Genomic_DNA"/>
</dbReference>
<proteinExistence type="predicted"/>
<dbReference type="Pfam" id="PF22725">
    <property type="entry name" value="GFO_IDH_MocA_C3"/>
    <property type="match status" value="1"/>
</dbReference>
<gene>
    <name evidence="4" type="ORF">GCM10007977_041660</name>
</gene>
<dbReference type="InterPro" id="IPR036291">
    <property type="entry name" value="NAD(P)-bd_dom_sf"/>
</dbReference>
<organism evidence="4 5">
    <name type="scientific">Dactylosporangium sucinum</name>
    <dbReference type="NCBI Taxonomy" id="1424081"/>
    <lineage>
        <taxon>Bacteria</taxon>
        <taxon>Bacillati</taxon>
        <taxon>Actinomycetota</taxon>
        <taxon>Actinomycetes</taxon>
        <taxon>Micromonosporales</taxon>
        <taxon>Micromonosporaceae</taxon>
        <taxon>Dactylosporangium</taxon>
    </lineage>
</organism>
<keyword evidence="5" id="KW-1185">Reference proteome</keyword>
<dbReference type="InterPro" id="IPR055170">
    <property type="entry name" value="GFO_IDH_MocA-like_dom"/>
</dbReference>
<dbReference type="PANTHER" id="PTHR43818:SF11">
    <property type="entry name" value="BCDNA.GH03377"/>
    <property type="match status" value="1"/>
</dbReference>
<sequence>MSIGVGVVGSGFMGRTWSAVAATCLPGARLAGVAGGTRAPEVAAEFGCRLFPGVPQLLEDPAVDVVVVASPPAAHRDQVVTAARAGKHVLVEKPMAQDPGECAEMVAACEEAGVRLAVVSQQRFRHVPATARRLIEEGAIGRVTMLRAIGPEVGFWDTAKTRDAWKLDPAQQTAYASWGAHACDLLRWLSGAEAEVVFALFGEFSAEPPPMRSAMVTYGLTGGAMAQVWMSYDIPAPGLGGGLQFLVVGATGMIEFDAYGTLRLARDGAWTTVTRQPDFDATNPRDPVRLGAYAAQLGDLLEAVAQGRPPAVTGSDGLLTTRMLHGAERSAQRGASVSLRNLSVSDS</sequence>
<dbReference type="Gene3D" id="3.40.50.720">
    <property type="entry name" value="NAD(P)-binding Rossmann-like Domain"/>
    <property type="match status" value="1"/>
</dbReference>
<feature type="domain" description="GFO/IDH/MocA-like oxidoreductase" evidence="3">
    <location>
        <begin position="130"/>
        <end position="255"/>
    </location>
</feature>
<dbReference type="Gene3D" id="3.30.360.10">
    <property type="entry name" value="Dihydrodipicolinate Reductase, domain 2"/>
    <property type="match status" value="1"/>
</dbReference>
<dbReference type="InterPro" id="IPR000683">
    <property type="entry name" value="Gfo/Idh/MocA-like_OxRdtase_N"/>
</dbReference>
<name>A0A917TUD2_9ACTN</name>
<evidence type="ECO:0000259" key="3">
    <source>
        <dbReference type="Pfam" id="PF22725"/>
    </source>
</evidence>
<dbReference type="SUPFAM" id="SSF51735">
    <property type="entry name" value="NAD(P)-binding Rossmann-fold domains"/>
    <property type="match status" value="1"/>
</dbReference>
<dbReference type="SUPFAM" id="SSF55347">
    <property type="entry name" value="Glyceraldehyde-3-phosphate dehydrogenase-like, C-terminal domain"/>
    <property type="match status" value="1"/>
</dbReference>